<keyword evidence="7" id="KW-0723">Serine/threonine-protein kinase</keyword>
<feature type="region of interest" description="Disordered" evidence="20">
    <location>
        <begin position="305"/>
        <end position="410"/>
    </location>
</feature>
<feature type="compositionally biased region" description="Low complexity" evidence="20">
    <location>
        <begin position="337"/>
        <end position="347"/>
    </location>
</feature>
<dbReference type="InterPro" id="IPR018097">
    <property type="entry name" value="EGF_Ca-bd_CS"/>
</dbReference>
<dbReference type="InterPro" id="IPR017853">
    <property type="entry name" value="GH"/>
</dbReference>
<protein>
    <recommendedName>
        <fullName evidence="5">mannan endo-1,4-beta-mannosidase</fullName>
        <ecNumber evidence="5">3.2.1.78</ecNumber>
    </recommendedName>
</protein>
<evidence type="ECO:0000313" key="26">
    <source>
        <dbReference type="Proteomes" id="UP000239899"/>
    </source>
</evidence>
<dbReference type="PANTHER" id="PTHR31451">
    <property type="match status" value="1"/>
</dbReference>
<dbReference type="Pfam" id="PF07645">
    <property type="entry name" value="EGF_CA"/>
    <property type="match status" value="1"/>
</dbReference>
<evidence type="ECO:0000313" key="25">
    <source>
        <dbReference type="EMBL" id="PRW59652.1"/>
    </source>
</evidence>
<comment type="similarity">
    <text evidence="4">Belongs to the glycosyl hydrolase 5 (cellulase A) family.</text>
</comment>
<dbReference type="InterPro" id="IPR001881">
    <property type="entry name" value="EGF-like_Ca-bd_dom"/>
</dbReference>
<dbReference type="SUPFAM" id="SSF52058">
    <property type="entry name" value="L domain-like"/>
    <property type="match status" value="1"/>
</dbReference>
<comment type="caution">
    <text evidence="25">The sequence shown here is derived from an EMBL/GenBank/DDBJ whole genome shotgun (WGS) entry which is preliminary data.</text>
</comment>
<dbReference type="GO" id="GO:0016985">
    <property type="term" value="F:mannan endo-1,4-beta-mannosidase activity"/>
    <property type="evidence" value="ECO:0007669"/>
    <property type="project" value="UniProtKB-EC"/>
</dbReference>
<proteinExistence type="inferred from homology"/>
<dbReference type="InterPro" id="IPR032675">
    <property type="entry name" value="LRR_dom_sf"/>
</dbReference>
<keyword evidence="10 21" id="KW-0732">Signal</keyword>
<dbReference type="SUPFAM" id="SSF57196">
    <property type="entry name" value="EGF/Laminin"/>
    <property type="match status" value="1"/>
</dbReference>
<feature type="compositionally biased region" description="Low complexity" evidence="20">
    <location>
        <begin position="860"/>
        <end position="875"/>
    </location>
</feature>
<evidence type="ECO:0000256" key="7">
    <source>
        <dbReference type="ARBA" id="ARBA00022527"/>
    </source>
</evidence>
<dbReference type="EMBL" id="LHPG02000003">
    <property type="protein sequence ID" value="PRW59652.1"/>
    <property type="molecule type" value="Genomic_DNA"/>
</dbReference>
<feature type="binding site" evidence="19">
    <location>
        <position position="453"/>
    </location>
    <ligand>
        <name>ATP</name>
        <dbReference type="ChEBI" id="CHEBI:30616"/>
    </ligand>
</feature>
<evidence type="ECO:0000256" key="14">
    <source>
        <dbReference type="ARBA" id="ARBA00022801"/>
    </source>
</evidence>
<feature type="region of interest" description="Disordered" evidence="20">
    <location>
        <begin position="822"/>
        <end position="875"/>
    </location>
</feature>
<evidence type="ECO:0000256" key="10">
    <source>
        <dbReference type="ARBA" id="ARBA00022729"/>
    </source>
</evidence>
<sequence>MRLHVVLVLLAAAASLAAAQESEADLLLSLPDACAENWDSATAALAGAPWVQGTPPCGSGTAAPWRGVTCNEQGRIVKLAVTGGRLRCTHLPGELAQLPALQYLDLKCNALNSSVPAEWRATGSFPVLQTLNLADNLLTGSLDDYTKAEGGPLASVVFNVSRNLLSDSPLPASWHSAALQVLDVSYNRVPGSLPAQWAAPVAGQRSAFPQLHTLMVQGNSLEGDYPYGNGSAFASNFSITARPGNGMLEGAPAPTAAGSTSSGSSGLSAGAIAGIVVGSVAAAALVAVLAAYALRRRRQRSVVSAAAAVSGTADTSASGKPGWGKDLEAGSGGNSPPGGSAWGSLGSAPPPPGEASSLRDSAMGSRATASTSPDGEGSGHGQGSANASASGAQEGSGAVRLSDGAAGDTDVRRLPAGWATVDFGELELSTVLGQGSFGCVRLAKWCHTTVAVKMMTLGGSQSAGAADEEQQAKLLRQLEKEAAVMSQLHHPNVCHLLAITRQPACLVMEYASRRSIDKLLAAGLKDAKVAKQLSWPRLLGMALDAARGMLYLHSRAVYHRDLKSANLLVCASWQVKVADFNLSRGADSQGMSTVVVQNPRWLAPERLAGGGGGLPSDVWAFGTVLWELLTWRHPHDEQNAYQIIHAVQAAASGSGLCVPPANALPAGSLSQYAEYVALMEACWAREPAQRPTMEAVATRLRTILAAEVGRPLTGSTASEMPSPQVSGPVELVAGLVGQAAAASGSRGVLGSGGSQAAGAVSDGSAGAHGSGSGASPFEAAAAEASPFATSPFAAAPLRQPSDAAGASPFAAAPVRQPSMGPSAFAAAPVGQPSDAAGPSPFAAAAPARQPSTGPSPFATAPAQQPDGPADASPFAAADKSPFAAADASPFVAAGMARQASTAAGPSPFAAAAALPRQASTAPQSPPSGTASATRQASTAVPGGAAGAGFDSGVDSVLASFARMEQASPSGDGGCGGETAGGARVAVAQMTSGSSTDANFLTVSRLAQDAVAQGCKMLFLPENVSFLGTSFTESLAIAEPLDGPLMQRYRQLAASLGLWLSLGGFQEKGPDSEHLYNCHVIIDDRGSIVASYRKIHLFNVDVPGGPVLMESRFTAAGDRLAACDSPAGRLGLSVCYDLRFPELYQRLAWDMGAQVLLVPSAFTVATGKAHWEVLLRARAIETQCYVIAAAQAGRHNEKRESYGHSLIIDPWGAVVGRLEDPLATGIAVADIDLRQLAGIRERMPVQEHRLLGRPAVLGGGGGGGSGGGRTGSHRAMRAAVLGCLLAAYCLAAPAPAAARKLAAEAAATPVDPNSEFFVRIEDGEFVTGCERFLLAGWNQWEVVEAAAGAPALSGASIPVNMTGPELVRDLLQKGKANGFNVMRTWAHTVNPQFAMQTAPGRYNEAALRGLDYLLDEARKAGIKLILAFTSNWTPTGGVPEYLKWCGSTDQVDFFTKPECVDIYQGFVKTILNRVNTINGRTYKNDPTIMAWNLLNEPRCQGCPAGTVGKWMDHQARYVKSIAANHLVTTGEEGFFGCCKNPANPGQPYTEWAAEEGQDFILDHSSPAIDYAAIHAWPDNWQQLDPAWLATWVSSHAEAAQKELKKPLVLEEFGKVVSPNFTVGGKSFEYTLEQRNSFLNAAYADINKMLQDPASGLKGALFWQWFDDGQEAGTTEGGGRGLYGIYSGDDAFKPILENAQLVGKLNQQPVAACVPAQHKVASLGPVPDCKETWVDGRAGTGKEGPDCDVPINECVRGTASCSPRATCIDTEAGYECRCFWGYQGDGKSCAPNTQALKELQQLYWSEDGMQACDIGYDVAWPATAPGYVQDPLDSFAFFRADGAGAYGSRANVTLQDCMIACQQAEECESFTYNAVLMQCFLKREQVGQDAVWRQQTVVLAGAAGQRLQLPSRCPLTASCPSQPVFCNSTNDRGESFSFPCGTWTSFYRLDMDVESACANNTSELPETPGVADIFDKFEAGVTSRTGGKMRRITPGAEPVTTPAAATATGPAGTTTAPSVELIPSAAAQPWQQLRSCWRCWPGQAAQRRAAGSWELMEAAAGAPQLTGSVLPPGMTGPAMVRDLLDEAAAAGLTVVRAWAHGVSPSYPVLLDARGSYSEGMLRGLDYLLAEAGARGLKVILSFTSNWTPMGGVDQFANMTGGSHNDFFSKEAPKALFKDFVRTIVTRTNTITGRRYSEDPTIMAWDLINEPVCRGCAPGTIASWVKEMAGFVKSLDSNHLLTVGEEGFYSTTQASIPFNPGYPDTQWATEWSQDFVADHSDPNIDFNAIHIWPDLWKCQTCSAALPVDFVQRYIEQHAKDSKALGKPLIVEEFGAQTNRDAIFKAVYDAVESSLRSGGALKGAMFWQAYVPGQTASRGEGGGAGKFGVYPGSSTFDLVKATAAAVQQLSSGPASSCSKEGPPAAGPCADKGLHRFEGPGCDIDKNECVRSTAGCGRGAVCLNKQGGFSCECPLGSTGDGKAGCANDTAAAGAALGAFFNDPKGQACDKGQDVPFPQNAVGWADDLTGVFDRNEAFKGGFGSRVPVTLEQCALACQGAPGCDMFTYNAVQQGCFLKTGQCPLRNNCQDPELICSSVNDLGQTISVSCGTWSTWWRQEVWSAKDQYCQGLPAGSSTGGGSATQPVEAFGGGAGGRSLLYLT</sequence>
<dbReference type="InterPro" id="IPR045053">
    <property type="entry name" value="MAN-like"/>
</dbReference>
<keyword evidence="17" id="KW-0326">Glycosidase</keyword>
<dbReference type="InterPro" id="IPR001245">
    <property type="entry name" value="Ser-Thr/Tyr_kinase_cat_dom"/>
</dbReference>
<dbReference type="Pfam" id="PF00024">
    <property type="entry name" value="PAN_1"/>
    <property type="match status" value="2"/>
</dbReference>
<comment type="catalytic activity">
    <reaction evidence="1">
        <text>Random hydrolysis of (1-&gt;4)-beta-D-mannosidic linkages in mannans, galactomannans and glucomannans.</text>
        <dbReference type="EC" id="3.2.1.78"/>
    </reaction>
</comment>
<dbReference type="InterPro" id="IPR000719">
    <property type="entry name" value="Prot_kinase_dom"/>
</dbReference>
<dbReference type="PROSITE" id="PS50011">
    <property type="entry name" value="PROTEIN_KINASE_DOM"/>
    <property type="match status" value="1"/>
</dbReference>
<keyword evidence="14" id="KW-0378">Hydrolase</keyword>
<dbReference type="GO" id="GO:0005524">
    <property type="term" value="F:ATP binding"/>
    <property type="evidence" value="ECO:0007669"/>
    <property type="project" value="UniProtKB-UniRule"/>
</dbReference>
<evidence type="ECO:0000259" key="24">
    <source>
        <dbReference type="PROSITE" id="PS50263"/>
    </source>
</evidence>
<dbReference type="Pfam" id="PF12947">
    <property type="entry name" value="EGF_3"/>
    <property type="match status" value="1"/>
</dbReference>
<dbReference type="PROSITE" id="PS01186">
    <property type="entry name" value="EGF_2"/>
    <property type="match status" value="1"/>
</dbReference>
<dbReference type="CDD" id="cd00054">
    <property type="entry name" value="EGF_CA"/>
    <property type="match status" value="2"/>
</dbReference>
<dbReference type="EC" id="3.2.1.78" evidence="5"/>
<feature type="compositionally biased region" description="Low complexity" evidence="20">
    <location>
        <begin position="756"/>
        <end position="765"/>
    </location>
</feature>
<keyword evidence="26" id="KW-1185">Reference proteome</keyword>
<keyword evidence="6" id="KW-0964">Secreted</keyword>
<dbReference type="SMART" id="SM00220">
    <property type="entry name" value="S_TKc"/>
    <property type="match status" value="1"/>
</dbReference>
<dbReference type="GO" id="GO:0004674">
    <property type="term" value="F:protein serine/threonine kinase activity"/>
    <property type="evidence" value="ECO:0007669"/>
    <property type="project" value="UniProtKB-KW"/>
</dbReference>
<organism evidence="25 26">
    <name type="scientific">Chlorella sorokiniana</name>
    <name type="common">Freshwater green alga</name>
    <dbReference type="NCBI Taxonomy" id="3076"/>
    <lineage>
        <taxon>Eukaryota</taxon>
        <taxon>Viridiplantae</taxon>
        <taxon>Chlorophyta</taxon>
        <taxon>core chlorophytes</taxon>
        <taxon>Trebouxiophyceae</taxon>
        <taxon>Chlorellales</taxon>
        <taxon>Chlorellaceae</taxon>
        <taxon>Chlorella clade</taxon>
        <taxon>Chlorella</taxon>
    </lineage>
</organism>
<keyword evidence="13" id="KW-0418">Kinase</keyword>
<evidence type="ECO:0000256" key="8">
    <source>
        <dbReference type="ARBA" id="ARBA00022536"/>
    </source>
</evidence>
<dbReference type="Proteomes" id="UP000239899">
    <property type="component" value="Unassembled WGS sequence"/>
</dbReference>
<evidence type="ECO:0000256" key="9">
    <source>
        <dbReference type="ARBA" id="ARBA00022679"/>
    </source>
</evidence>
<comment type="subcellular location">
    <subcellularLocation>
        <location evidence="2">Cytoplasm</location>
        <location evidence="2">Cytoskeleton</location>
        <location evidence="2">Cilium axoneme</location>
    </subcellularLocation>
    <subcellularLocation>
        <location evidence="3">Secreted</location>
    </subcellularLocation>
</comment>
<feature type="compositionally biased region" description="Polar residues" evidence="20">
    <location>
        <begin position="926"/>
        <end position="938"/>
    </location>
</feature>
<evidence type="ECO:0000256" key="16">
    <source>
        <dbReference type="ARBA" id="ARBA00023157"/>
    </source>
</evidence>
<dbReference type="GO" id="GO:0016811">
    <property type="term" value="F:hydrolase activity, acting on carbon-nitrogen (but not peptide) bonds, in linear amides"/>
    <property type="evidence" value="ECO:0007669"/>
    <property type="project" value="InterPro"/>
</dbReference>
<evidence type="ECO:0000256" key="20">
    <source>
        <dbReference type="SAM" id="MobiDB-lite"/>
    </source>
</evidence>
<evidence type="ECO:0000256" key="6">
    <source>
        <dbReference type="ARBA" id="ARBA00022525"/>
    </source>
</evidence>
<evidence type="ECO:0000259" key="23">
    <source>
        <dbReference type="PROSITE" id="PS50026"/>
    </source>
</evidence>
<dbReference type="InterPro" id="IPR017441">
    <property type="entry name" value="Protein_kinase_ATP_BS"/>
</dbReference>
<dbReference type="InterPro" id="IPR024731">
    <property type="entry name" value="NELL2-like_EGF"/>
</dbReference>
<evidence type="ECO:0000256" key="5">
    <source>
        <dbReference type="ARBA" id="ARBA00012706"/>
    </source>
</evidence>
<dbReference type="OrthoDB" id="406631at2759"/>
<reference evidence="25 26" key="1">
    <citation type="journal article" date="2018" name="Plant J.">
        <title>Genome sequences of Chlorella sorokiniana UTEX 1602 and Micractinium conductrix SAG 241.80: implications to maltose excretion by a green alga.</title>
        <authorList>
            <person name="Arriola M.B."/>
            <person name="Velmurugan N."/>
            <person name="Zhang Y."/>
            <person name="Plunkett M.H."/>
            <person name="Hondzo H."/>
            <person name="Barney B.M."/>
        </authorList>
    </citation>
    <scope>NUCLEOTIDE SEQUENCE [LARGE SCALE GENOMIC DNA]</scope>
    <source>
        <strain evidence="26">UTEX 1602</strain>
    </source>
</reference>
<accession>A0A2P6U011</accession>
<dbReference type="InterPro" id="IPR000742">
    <property type="entry name" value="EGF"/>
</dbReference>
<keyword evidence="11" id="KW-0677">Repeat</keyword>
<feature type="domain" description="Protein kinase" evidence="22">
    <location>
        <begin position="426"/>
        <end position="704"/>
    </location>
</feature>
<dbReference type="InterPro" id="IPR000152">
    <property type="entry name" value="EGF-type_Asp/Asn_hydroxyl_site"/>
</dbReference>
<feature type="compositionally biased region" description="Low complexity" evidence="20">
    <location>
        <begin position="383"/>
        <end position="398"/>
    </location>
</feature>
<feature type="compositionally biased region" description="Low complexity" evidence="20">
    <location>
        <begin position="305"/>
        <end position="319"/>
    </location>
</feature>
<dbReference type="STRING" id="3076.A0A2P6U011"/>
<dbReference type="InterPro" id="IPR008271">
    <property type="entry name" value="Ser/Thr_kinase_AS"/>
</dbReference>
<gene>
    <name evidence="25" type="ORF">C2E21_1778</name>
</gene>
<keyword evidence="8 18" id="KW-0245">EGF-like domain</keyword>
<dbReference type="GO" id="GO:0005930">
    <property type="term" value="C:axoneme"/>
    <property type="evidence" value="ECO:0007669"/>
    <property type="project" value="UniProtKB-SubCell"/>
</dbReference>
<feature type="compositionally biased region" description="Low complexity" evidence="20">
    <location>
        <begin position="1991"/>
        <end position="2013"/>
    </location>
</feature>
<feature type="domain" description="EGF-like" evidence="23">
    <location>
        <begin position="2440"/>
        <end position="2481"/>
    </location>
</feature>
<dbReference type="InterPro" id="IPR003010">
    <property type="entry name" value="C-N_Hydrolase"/>
</dbReference>
<feature type="chain" id="PRO_5015192423" description="mannan endo-1,4-beta-mannosidase" evidence="21">
    <location>
        <begin position="20"/>
        <end position="2656"/>
    </location>
</feature>
<evidence type="ECO:0000256" key="15">
    <source>
        <dbReference type="ARBA" id="ARBA00022840"/>
    </source>
</evidence>
<dbReference type="PROSITE" id="PS00107">
    <property type="entry name" value="PROTEIN_KINASE_ATP"/>
    <property type="match status" value="1"/>
</dbReference>
<feature type="region of interest" description="Disordered" evidence="20">
    <location>
        <begin position="1983"/>
        <end position="2013"/>
    </location>
</feature>
<evidence type="ECO:0000256" key="3">
    <source>
        <dbReference type="ARBA" id="ARBA00004613"/>
    </source>
</evidence>
<keyword evidence="15 19" id="KW-0067">ATP-binding</keyword>
<dbReference type="Gene3D" id="3.50.4.10">
    <property type="entry name" value="Hepatocyte Growth Factor"/>
    <property type="match status" value="2"/>
</dbReference>
<keyword evidence="12 19" id="KW-0547">Nucleotide-binding</keyword>
<dbReference type="SMART" id="SM00179">
    <property type="entry name" value="EGF_CA"/>
    <property type="match status" value="2"/>
</dbReference>
<dbReference type="Gene3D" id="1.10.510.10">
    <property type="entry name" value="Transferase(Phosphotransferase) domain 1"/>
    <property type="match status" value="1"/>
</dbReference>
<dbReference type="GO" id="GO:0000272">
    <property type="term" value="P:polysaccharide catabolic process"/>
    <property type="evidence" value="ECO:0007669"/>
    <property type="project" value="InterPro"/>
</dbReference>
<feature type="domain" description="EGF-like" evidence="23">
    <location>
        <begin position="1748"/>
        <end position="1788"/>
    </location>
</feature>
<dbReference type="PANTHER" id="PTHR31451:SF39">
    <property type="entry name" value="MANNAN ENDO-1,4-BETA-MANNOSIDASE 1"/>
    <property type="match status" value="1"/>
</dbReference>
<feature type="compositionally biased region" description="Low complexity" evidence="20">
    <location>
        <begin position="907"/>
        <end position="922"/>
    </location>
</feature>
<dbReference type="SUPFAM" id="SSF56112">
    <property type="entry name" value="Protein kinase-like (PK-like)"/>
    <property type="match status" value="1"/>
</dbReference>
<dbReference type="Gene3D" id="3.30.200.20">
    <property type="entry name" value="Phosphorylase Kinase, domain 1"/>
    <property type="match status" value="1"/>
</dbReference>
<evidence type="ECO:0000256" key="13">
    <source>
        <dbReference type="ARBA" id="ARBA00022777"/>
    </source>
</evidence>
<evidence type="ECO:0000259" key="22">
    <source>
        <dbReference type="PROSITE" id="PS50011"/>
    </source>
</evidence>
<evidence type="ECO:0000256" key="18">
    <source>
        <dbReference type="PROSITE-ProRule" id="PRU00076"/>
    </source>
</evidence>
<dbReference type="Gene3D" id="3.80.10.10">
    <property type="entry name" value="Ribonuclease Inhibitor"/>
    <property type="match status" value="1"/>
</dbReference>
<name>A0A2P6U011_CHLSO</name>
<dbReference type="InterPro" id="IPR011009">
    <property type="entry name" value="Kinase-like_dom_sf"/>
</dbReference>
<dbReference type="PROSITE" id="PS00108">
    <property type="entry name" value="PROTEIN_KINASE_ST"/>
    <property type="match status" value="1"/>
</dbReference>
<dbReference type="PROSITE" id="PS00010">
    <property type="entry name" value="ASX_HYDROXYL"/>
    <property type="match status" value="2"/>
</dbReference>
<dbReference type="Pfam" id="PF26410">
    <property type="entry name" value="GH5_mannosidase"/>
    <property type="match status" value="2"/>
</dbReference>
<evidence type="ECO:0000256" key="4">
    <source>
        <dbReference type="ARBA" id="ARBA00005641"/>
    </source>
</evidence>
<dbReference type="Gene3D" id="2.10.25.10">
    <property type="entry name" value="Laminin"/>
    <property type="match status" value="2"/>
</dbReference>
<dbReference type="Gene3D" id="3.20.20.80">
    <property type="entry name" value="Glycosidases"/>
    <property type="match status" value="2"/>
</dbReference>
<feature type="compositionally biased region" description="Low complexity" evidence="20">
    <location>
        <begin position="832"/>
        <end position="851"/>
    </location>
</feature>
<dbReference type="InterPro" id="IPR003609">
    <property type="entry name" value="Pan_app"/>
</dbReference>
<feature type="region of interest" description="Disordered" evidence="20">
    <location>
        <begin position="907"/>
        <end position="943"/>
    </location>
</feature>
<feature type="signal peptide" evidence="21">
    <location>
        <begin position="1"/>
        <end position="19"/>
    </location>
</feature>
<dbReference type="Pfam" id="PF00795">
    <property type="entry name" value="CN_hydrolase"/>
    <property type="match status" value="1"/>
</dbReference>
<dbReference type="Gene3D" id="3.60.110.10">
    <property type="entry name" value="Carbon-nitrogen hydrolase"/>
    <property type="match status" value="1"/>
</dbReference>
<dbReference type="GO" id="GO:0005576">
    <property type="term" value="C:extracellular region"/>
    <property type="evidence" value="ECO:0007669"/>
    <property type="project" value="UniProtKB-SubCell"/>
</dbReference>
<evidence type="ECO:0000256" key="19">
    <source>
        <dbReference type="PROSITE-ProRule" id="PRU10141"/>
    </source>
</evidence>
<evidence type="ECO:0000256" key="11">
    <source>
        <dbReference type="ARBA" id="ARBA00022737"/>
    </source>
</evidence>
<evidence type="ECO:0000256" key="2">
    <source>
        <dbReference type="ARBA" id="ARBA00004430"/>
    </source>
</evidence>
<dbReference type="InterPro" id="IPR049883">
    <property type="entry name" value="NOTCH1_EGF-like"/>
</dbReference>
<dbReference type="GO" id="GO:0005509">
    <property type="term" value="F:calcium ion binding"/>
    <property type="evidence" value="ECO:0007669"/>
    <property type="project" value="InterPro"/>
</dbReference>
<feature type="domain" description="CN hydrolase" evidence="24">
    <location>
        <begin position="982"/>
        <end position="1232"/>
    </location>
</feature>
<feature type="region of interest" description="Disordered" evidence="20">
    <location>
        <begin position="746"/>
        <end position="777"/>
    </location>
</feature>
<dbReference type="SUPFAM" id="SSF51445">
    <property type="entry name" value="(Trans)glycosidases"/>
    <property type="match status" value="2"/>
</dbReference>
<dbReference type="Pfam" id="PF07714">
    <property type="entry name" value="PK_Tyr_Ser-Thr"/>
    <property type="match status" value="1"/>
</dbReference>
<dbReference type="PROSITE" id="PS50026">
    <property type="entry name" value="EGF_3"/>
    <property type="match status" value="2"/>
</dbReference>
<keyword evidence="16" id="KW-1015">Disulfide bond</keyword>
<dbReference type="InterPro" id="IPR001547">
    <property type="entry name" value="Glyco_hydro_5"/>
</dbReference>
<evidence type="ECO:0000256" key="21">
    <source>
        <dbReference type="SAM" id="SignalP"/>
    </source>
</evidence>
<dbReference type="CDD" id="cd07572">
    <property type="entry name" value="nit"/>
    <property type="match status" value="1"/>
</dbReference>
<dbReference type="PROSITE" id="PS50263">
    <property type="entry name" value="CN_HYDROLASE"/>
    <property type="match status" value="1"/>
</dbReference>
<dbReference type="InterPro" id="IPR045254">
    <property type="entry name" value="Nit1/2_C-N_Hydrolase"/>
</dbReference>
<dbReference type="InterPro" id="IPR036526">
    <property type="entry name" value="C-N_Hydrolase_sf"/>
</dbReference>
<keyword evidence="9" id="KW-0808">Transferase</keyword>
<evidence type="ECO:0000256" key="17">
    <source>
        <dbReference type="ARBA" id="ARBA00023295"/>
    </source>
</evidence>
<evidence type="ECO:0000256" key="1">
    <source>
        <dbReference type="ARBA" id="ARBA00001678"/>
    </source>
</evidence>
<comment type="caution">
    <text evidence="18">Lacks conserved residue(s) required for the propagation of feature annotation.</text>
</comment>
<dbReference type="SMART" id="SM00181">
    <property type="entry name" value="EGF"/>
    <property type="match status" value="2"/>
</dbReference>
<dbReference type="PROSITE" id="PS01187">
    <property type="entry name" value="EGF_CA"/>
    <property type="match status" value="1"/>
</dbReference>
<evidence type="ECO:0000256" key="12">
    <source>
        <dbReference type="ARBA" id="ARBA00022741"/>
    </source>
</evidence>
<dbReference type="SUPFAM" id="SSF56317">
    <property type="entry name" value="Carbon-nitrogen hydrolase"/>
    <property type="match status" value="1"/>
</dbReference>